<gene>
    <name evidence="3" type="ORF">Pla133_47050</name>
</gene>
<feature type="domain" description="HPt" evidence="2">
    <location>
        <begin position="26"/>
        <end position="119"/>
    </location>
</feature>
<evidence type="ECO:0000259" key="2">
    <source>
        <dbReference type="PROSITE" id="PS50894"/>
    </source>
</evidence>
<evidence type="ECO:0000313" key="4">
    <source>
        <dbReference type="Proteomes" id="UP000316921"/>
    </source>
</evidence>
<dbReference type="SUPFAM" id="SSF47226">
    <property type="entry name" value="Histidine-containing phosphotransfer domain, HPT domain"/>
    <property type="match status" value="1"/>
</dbReference>
<dbReference type="Gene3D" id="1.20.120.160">
    <property type="entry name" value="HPT domain"/>
    <property type="match status" value="1"/>
</dbReference>
<dbReference type="RefSeq" id="WP_145069613.1">
    <property type="nucleotide sequence ID" value="NZ_CP036287.1"/>
</dbReference>
<dbReference type="AlphaFoldDB" id="A0A518BRI6"/>
<dbReference type="InterPro" id="IPR036641">
    <property type="entry name" value="HPT_dom_sf"/>
</dbReference>
<dbReference type="GO" id="GO:0009927">
    <property type="term" value="F:histidine phosphotransfer kinase activity"/>
    <property type="evidence" value="ECO:0007669"/>
    <property type="project" value="InterPro"/>
</dbReference>
<keyword evidence="1" id="KW-0597">Phosphoprotein</keyword>
<dbReference type="PANTHER" id="PTHR28242">
    <property type="entry name" value="PHOSPHORELAY INTERMEDIATE PROTEIN YPD1"/>
    <property type="match status" value="1"/>
</dbReference>
<dbReference type="KEGG" id="pbap:Pla133_47050"/>
<dbReference type="SMART" id="SM00073">
    <property type="entry name" value="HPT"/>
    <property type="match status" value="1"/>
</dbReference>
<keyword evidence="3" id="KW-0808">Transferase</keyword>
<dbReference type="GO" id="GO:0000160">
    <property type="term" value="P:phosphorelay signal transduction system"/>
    <property type="evidence" value="ECO:0007669"/>
    <property type="project" value="InterPro"/>
</dbReference>
<feature type="modified residue" description="Phosphohistidine" evidence="1">
    <location>
        <position position="65"/>
    </location>
</feature>
<sequence>MDNSDDKSLLDLEIVASLKALGGDDDPELFADLVSMFMDDTPARLQAMDEALSAGDSEALSRVAHALKSSCGNLGAFSLAELCRAIESAGRGGDVDGARPLVEQSKTQYERVRTALEAELA</sequence>
<organism evidence="3 4">
    <name type="scientific">Engelhardtia mirabilis</name>
    <dbReference type="NCBI Taxonomy" id="2528011"/>
    <lineage>
        <taxon>Bacteria</taxon>
        <taxon>Pseudomonadati</taxon>
        <taxon>Planctomycetota</taxon>
        <taxon>Planctomycetia</taxon>
        <taxon>Planctomycetia incertae sedis</taxon>
        <taxon>Engelhardtia</taxon>
    </lineage>
</organism>
<evidence type="ECO:0000256" key="1">
    <source>
        <dbReference type="PROSITE-ProRule" id="PRU00110"/>
    </source>
</evidence>
<dbReference type="PROSITE" id="PS50894">
    <property type="entry name" value="HPT"/>
    <property type="match status" value="1"/>
</dbReference>
<proteinExistence type="predicted"/>
<dbReference type="GO" id="GO:0005737">
    <property type="term" value="C:cytoplasm"/>
    <property type="evidence" value="ECO:0007669"/>
    <property type="project" value="TreeGrafter"/>
</dbReference>
<reference evidence="3 4" key="1">
    <citation type="submission" date="2019-02" db="EMBL/GenBank/DDBJ databases">
        <title>Deep-cultivation of Planctomycetes and their phenomic and genomic characterization uncovers novel biology.</title>
        <authorList>
            <person name="Wiegand S."/>
            <person name="Jogler M."/>
            <person name="Boedeker C."/>
            <person name="Pinto D."/>
            <person name="Vollmers J."/>
            <person name="Rivas-Marin E."/>
            <person name="Kohn T."/>
            <person name="Peeters S.H."/>
            <person name="Heuer A."/>
            <person name="Rast P."/>
            <person name="Oberbeckmann S."/>
            <person name="Bunk B."/>
            <person name="Jeske O."/>
            <person name="Meyerdierks A."/>
            <person name="Storesund J.E."/>
            <person name="Kallscheuer N."/>
            <person name="Luecker S."/>
            <person name="Lage O.M."/>
            <person name="Pohl T."/>
            <person name="Merkel B.J."/>
            <person name="Hornburger P."/>
            <person name="Mueller R.-W."/>
            <person name="Bruemmer F."/>
            <person name="Labrenz M."/>
            <person name="Spormann A.M."/>
            <person name="Op den Camp H."/>
            <person name="Overmann J."/>
            <person name="Amann R."/>
            <person name="Jetten M.S.M."/>
            <person name="Mascher T."/>
            <person name="Medema M.H."/>
            <person name="Devos D.P."/>
            <person name="Kaster A.-K."/>
            <person name="Ovreas L."/>
            <person name="Rohde M."/>
            <person name="Galperin M.Y."/>
            <person name="Jogler C."/>
        </authorList>
    </citation>
    <scope>NUCLEOTIDE SEQUENCE [LARGE SCALE GENOMIC DNA]</scope>
    <source>
        <strain evidence="3 4">Pla133</strain>
    </source>
</reference>
<dbReference type="InterPro" id="IPR045871">
    <property type="entry name" value="AHP1-5/YPD1"/>
</dbReference>
<dbReference type="Pfam" id="PF01627">
    <property type="entry name" value="Hpt"/>
    <property type="match status" value="1"/>
</dbReference>
<dbReference type="PANTHER" id="PTHR28242:SF52">
    <property type="entry name" value="PHOSPHORELAY INTERMEDIATE PROTEIN YPD1"/>
    <property type="match status" value="1"/>
</dbReference>
<evidence type="ECO:0000313" key="3">
    <source>
        <dbReference type="EMBL" id="QDU69585.1"/>
    </source>
</evidence>
<keyword evidence="3" id="KW-0418">Kinase</keyword>
<dbReference type="InterPro" id="IPR008207">
    <property type="entry name" value="Sig_transdc_His_kin_Hpt_dom"/>
</dbReference>
<protein>
    <submittedName>
        <fullName evidence="3">Hybrid sensory histidine kinase TorS</fullName>
    </submittedName>
</protein>
<dbReference type="Proteomes" id="UP000316921">
    <property type="component" value="Chromosome"/>
</dbReference>
<accession>A0A518BRI6</accession>
<dbReference type="GO" id="GO:0043424">
    <property type="term" value="F:protein histidine kinase binding"/>
    <property type="evidence" value="ECO:0007669"/>
    <property type="project" value="InterPro"/>
</dbReference>
<name>A0A518BRI6_9BACT</name>
<dbReference type="EMBL" id="CP036287">
    <property type="protein sequence ID" value="QDU69585.1"/>
    <property type="molecule type" value="Genomic_DNA"/>
</dbReference>
<keyword evidence="4" id="KW-1185">Reference proteome</keyword>